<protein>
    <submittedName>
        <fullName evidence="4">Nucleoid-associated protein YgaU</fullName>
    </submittedName>
</protein>
<feature type="region of interest" description="Disordered" evidence="1">
    <location>
        <begin position="1"/>
        <end position="103"/>
    </location>
</feature>
<evidence type="ECO:0000259" key="3">
    <source>
        <dbReference type="PROSITE" id="PS51782"/>
    </source>
</evidence>
<evidence type="ECO:0000313" key="4">
    <source>
        <dbReference type="EMBL" id="NYI98588.1"/>
    </source>
</evidence>
<evidence type="ECO:0000313" key="5">
    <source>
        <dbReference type="Proteomes" id="UP000575985"/>
    </source>
</evidence>
<dbReference type="AlphaFoldDB" id="A0A853BTA9"/>
<dbReference type="EMBL" id="JACCFO010000001">
    <property type="protein sequence ID" value="NYI98588.1"/>
    <property type="molecule type" value="Genomic_DNA"/>
</dbReference>
<gene>
    <name evidence="4" type="ORF">HNR12_004865</name>
</gene>
<feature type="transmembrane region" description="Helical" evidence="2">
    <location>
        <begin position="123"/>
        <end position="144"/>
    </location>
</feature>
<dbReference type="Proteomes" id="UP000575985">
    <property type="component" value="Unassembled WGS sequence"/>
</dbReference>
<evidence type="ECO:0000256" key="2">
    <source>
        <dbReference type="SAM" id="Phobius"/>
    </source>
</evidence>
<accession>A0A853BTA9</accession>
<dbReference type="SMART" id="SM00257">
    <property type="entry name" value="LysM"/>
    <property type="match status" value="1"/>
</dbReference>
<feature type="compositionally biased region" description="Basic and acidic residues" evidence="1">
    <location>
        <begin position="39"/>
        <end position="53"/>
    </location>
</feature>
<dbReference type="PROSITE" id="PS51782">
    <property type="entry name" value="LYSM"/>
    <property type="match status" value="1"/>
</dbReference>
<feature type="compositionally biased region" description="Basic and acidic residues" evidence="1">
    <location>
        <begin position="62"/>
        <end position="78"/>
    </location>
</feature>
<reference evidence="4 5" key="1">
    <citation type="submission" date="2020-07" db="EMBL/GenBank/DDBJ databases">
        <title>Sequencing the genomes of 1000 actinobacteria strains.</title>
        <authorList>
            <person name="Klenk H.-P."/>
        </authorList>
    </citation>
    <scope>NUCLEOTIDE SEQUENCE [LARGE SCALE GENOMIC DNA]</scope>
    <source>
        <strain evidence="4 5">DSM 45927</strain>
    </source>
</reference>
<keyword evidence="2" id="KW-0812">Transmembrane</keyword>
<feature type="compositionally biased region" description="Low complexity" evidence="1">
    <location>
        <begin position="90"/>
        <end position="103"/>
    </location>
</feature>
<dbReference type="Pfam" id="PF01476">
    <property type="entry name" value="LysM"/>
    <property type="match status" value="1"/>
</dbReference>
<comment type="caution">
    <text evidence="4">The sequence shown here is derived from an EMBL/GenBank/DDBJ whole genome shotgun (WGS) entry which is preliminary data.</text>
</comment>
<evidence type="ECO:0000256" key="1">
    <source>
        <dbReference type="SAM" id="MobiDB-lite"/>
    </source>
</evidence>
<dbReference type="Gene3D" id="3.10.350.10">
    <property type="entry name" value="LysM domain"/>
    <property type="match status" value="1"/>
</dbReference>
<keyword evidence="2" id="KW-0472">Membrane</keyword>
<dbReference type="InterPro" id="IPR036779">
    <property type="entry name" value="LysM_dom_sf"/>
</dbReference>
<dbReference type="SUPFAM" id="SSF54106">
    <property type="entry name" value="LysM domain"/>
    <property type="match status" value="1"/>
</dbReference>
<name>A0A853BTA9_9ACTN</name>
<organism evidence="4 5">
    <name type="scientific">Streptomonospora nanhaiensis</name>
    <dbReference type="NCBI Taxonomy" id="1323731"/>
    <lineage>
        <taxon>Bacteria</taxon>
        <taxon>Bacillati</taxon>
        <taxon>Actinomycetota</taxon>
        <taxon>Actinomycetes</taxon>
        <taxon>Streptosporangiales</taxon>
        <taxon>Nocardiopsidaceae</taxon>
        <taxon>Streptomonospora</taxon>
    </lineage>
</organism>
<keyword evidence="2" id="KW-1133">Transmembrane helix</keyword>
<sequence>MPWSTSSAARRAVPRRLSVVSADDGSDSARHTGAGGAEDPARGGRGRGADHESGSTAAEPFDWAREIPEWRAVPDPRPVRRSRPRPGPPASRAAAQRPEEAPGAVLAPAVSLWRHRLTRRGRVVVVASASVLATALLSAAFMAATTAGAAASNTATDSVLNGSTPGTVVVREGDTLWEIAERVRPGDDPRRTVHEIVRVNGLSESTLEPGQELLMPEF</sequence>
<keyword evidence="5" id="KW-1185">Reference proteome</keyword>
<dbReference type="CDD" id="cd00118">
    <property type="entry name" value="LysM"/>
    <property type="match status" value="1"/>
</dbReference>
<dbReference type="RefSeq" id="WP_308118858.1">
    <property type="nucleotide sequence ID" value="NZ_JACCFO010000001.1"/>
</dbReference>
<proteinExistence type="predicted"/>
<feature type="domain" description="LysM" evidence="3">
    <location>
        <begin position="166"/>
        <end position="215"/>
    </location>
</feature>
<dbReference type="InterPro" id="IPR018392">
    <property type="entry name" value="LysM"/>
</dbReference>